<dbReference type="SUPFAM" id="SSF55729">
    <property type="entry name" value="Acyl-CoA N-acyltransferases (Nat)"/>
    <property type="match status" value="1"/>
</dbReference>
<evidence type="ECO:0000313" key="17">
    <source>
        <dbReference type="Proteomes" id="UP000078459"/>
    </source>
</evidence>
<dbReference type="GO" id="GO:0008914">
    <property type="term" value="F:leucyl-tRNA--protein transferase activity"/>
    <property type="evidence" value="ECO:0007669"/>
    <property type="project" value="UniProtKB-UniRule"/>
</dbReference>
<dbReference type="InterPro" id="IPR042221">
    <property type="entry name" value="Leu/Phe-tRNA_Trfase_N"/>
</dbReference>
<evidence type="ECO:0000256" key="7">
    <source>
        <dbReference type="ARBA" id="ARBA00051538"/>
    </source>
</evidence>
<gene>
    <name evidence="15" type="primary">aat</name>
    <name evidence="16" type="ORF">A5893_14715</name>
</gene>
<evidence type="ECO:0000256" key="2">
    <source>
        <dbReference type="ARBA" id="ARBA00022490"/>
    </source>
</evidence>
<comment type="catalytic activity">
    <reaction evidence="5 15">
        <text>L-phenylalanyl-tRNA(Phe) + an N-terminal L-alpha-aminoacyl-[protein] = an N-terminal L-phenylalanyl-L-alpha-aminoacyl-[protein] + tRNA(Phe)</text>
        <dbReference type="Rhea" id="RHEA:43632"/>
        <dbReference type="Rhea" id="RHEA-COMP:9668"/>
        <dbReference type="Rhea" id="RHEA-COMP:9699"/>
        <dbReference type="Rhea" id="RHEA-COMP:10636"/>
        <dbReference type="Rhea" id="RHEA-COMP:10637"/>
        <dbReference type="ChEBI" id="CHEBI:78442"/>
        <dbReference type="ChEBI" id="CHEBI:78531"/>
        <dbReference type="ChEBI" id="CHEBI:78597"/>
        <dbReference type="ChEBI" id="CHEBI:83561"/>
        <dbReference type="EC" id="2.3.2.6"/>
    </reaction>
</comment>
<dbReference type="Gene3D" id="3.30.70.3550">
    <property type="entry name" value="Leucyl/phenylalanyl-tRNA-protein transferase, N-terminal domain"/>
    <property type="match status" value="1"/>
</dbReference>
<evidence type="ECO:0000313" key="16">
    <source>
        <dbReference type="EMBL" id="OAQ38655.1"/>
    </source>
</evidence>
<evidence type="ECO:0000256" key="8">
    <source>
        <dbReference type="ARBA" id="ARBA00054043"/>
    </source>
</evidence>
<dbReference type="Proteomes" id="UP000078459">
    <property type="component" value="Unassembled WGS sequence"/>
</dbReference>
<dbReference type="NCBIfam" id="TIGR00667">
    <property type="entry name" value="aat"/>
    <property type="match status" value="1"/>
</dbReference>
<evidence type="ECO:0000256" key="9">
    <source>
        <dbReference type="ARBA" id="ARBA00061535"/>
    </source>
</evidence>
<dbReference type="PANTHER" id="PTHR30098">
    <property type="entry name" value="LEUCYL/PHENYLALANYL-TRNA--PROTEIN TRANSFERASE"/>
    <property type="match status" value="1"/>
</dbReference>
<dbReference type="InterPro" id="IPR004616">
    <property type="entry name" value="Leu/Phe-tRNA_Trfase"/>
</dbReference>
<evidence type="ECO:0000256" key="3">
    <source>
        <dbReference type="ARBA" id="ARBA00022679"/>
    </source>
</evidence>
<name>A0A179DC79_9SPHI</name>
<evidence type="ECO:0000256" key="5">
    <source>
        <dbReference type="ARBA" id="ARBA00050607"/>
    </source>
</evidence>
<evidence type="ECO:0000256" key="10">
    <source>
        <dbReference type="ARBA" id="ARBA00066767"/>
    </source>
</evidence>
<protein>
    <recommendedName>
        <fullName evidence="11 15">Leucyl/phenylalanyl-tRNA--protein transferase</fullName>
        <ecNumber evidence="10 15">2.3.2.6</ecNumber>
    </recommendedName>
    <alternativeName>
        <fullName evidence="12 15">L/F-transferase</fullName>
    </alternativeName>
    <alternativeName>
        <fullName evidence="13 15">Leucyltransferase</fullName>
    </alternativeName>
    <alternativeName>
        <fullName evidence="14 15">Phenyalanyltransferase</fullName>
    </alternativeName>
</protein>
<comment type="catalytic activity">
    <reaction evidence="7 15">
        <text>N-terminal L-lysyl-[protein] + L-leucyl-tRNA(Leu) = N-terminal L-leucyl-L-lysyl-[protein] + tRNA(Leu) + H(+)</text>
        <dbReference type="Rhea" id="RHEA:12340"/>
        <dbReference type="Rhea" id="RHEA-COMP:9613"/>
        <dbReference type="Rhea" id="RHEA-COMP:9622"/>
        <dbReference type="Rhea" id="RHEA-COMP:12670"/>
        <dbReference type="Rhea" id="RHEA-COMP:12671"/>
        <dbReference type="ChEBI" id="CHEBI:15378"/>
        <dbReference type="ChEBI" id="CHEBI:65249"/>
        <dbReference type="ChEBI" id="CHEBI:78442"/>
        <dbReference type="ChEBI" id="CHEBI:78494"/>
        <dbReference type="ChEBI" id="CHEBI:133043"/>
        <dbReference type="EC" id="2.3.2.6"/>
    </reaction>
</comment>
<evidence type="ECO:0000256" key="13">
    <source>
        <dbReference type="ARBA" id="ARBA00077165"/>
    </source>
</evidence>
<dbReference type="Pfam" id="PF03588">
    <property type="entry name" value="Leu_Phe_trans"/>
    <property type="match status" value="1"/>
</dbReference>
<keyword evidence="2 15" id="KW-0963">Cytoplasm</keyword>
<comment type="catalytic activity">
    <reaction evidence="6 15">
        <text>N-terminal L-arginyl-[protein] + L-leucyl-tRNA(Leu) = N-terminal L-leucyl-L-arginyl-[protein] + tRNA(Leu) + H(+)</text>
        <dbReference type="Rhea" id="RHEA:50416"/>
        <dbReference type="Rhea" id="RHEA-COMP:9613"/>
        <dbReference type="Rhea" id="RHEA-COMP:9622"/>
        <dbReference type="Rhea" id="RHEA-COMP:12672"/>
        <dbReference type="Rhea" id="RHEA-COMP:12673"/>
        <dbReference type="ChEBI" id="CHEBI:15378"/>
        <dbReference type="ChEBI" id="CHEBI:64719"/>
        <dbReference type="ChEBI" id="CHEBI:78442"/>
        <dbReference type="ChEBI" id="CHEBI:78494"/>
        <dbReference type="ChEBI" id="CHEBI:133044"/>
        <dbReference type="EC" id="2.3.2.6"/>
    </reaction>
</comment>
<comment type="similarity">
    <text evidence="9 15">Belongs to the L/F-transferase family.</text>
</comment>
<evidence type="ECO:0000256" key="1">
    <source>
        <dbReference type="ARBA" id="ARBA00004496"/>
    </source>
</evidence>
<dbReference type="Gene3D" id="3.40.630.70">
    <property type="entry name" value="Leucyl/phenylalanyl-tRNA-protein transferase, C-terminal domain"/>
    <property type="match status" value="1"/>
</dbReference>
<sequence>MIFRLTKDLVFPDPNLADEDGLLAIDGDLSPERLILAYQNGIFPWFNEDSPILWYSPKERFVLFPSEIKISKSMRQLINAKKFNITHNKAFKEVIMACADFKRINQDGTWITKEMQQAYIKLNDLGFAHSIEVWEGKDLIGGLYGVLINQVFCGESMFSKKSNTSKLALIGLCENANIKLIDCQIQSDHLETLGAKMIERELFTNYLKP</sequence>
<dbReference type="EMBL" id="LWHJ01000030">
    <property type="protein sequence ID" value="OAQ38655.1"/>
    <property type="molecule type" value="Genomic_DNA"/>
</dbReference>
<dbReference type="InterPro" id="IPR016181">
    <property type="entry name" value="Acyl_CoA_acyltransferase"/>
</dbReference>
<comment type="caution">
    <text evidence="16">The sequence shown here is derived from an EMBL/GenBank/DDBJ whole genome shotgun (WGS) entry which is preliminary data.</text>
</comment>
<dbReference type="FunFam" id="3.30.70.3550:FF:000001">
    <property type="entry name" value="Leucyl/phenylalanyl-tRNA--protein transferase"/>
    <property type="match status" value="1"/>
</dbReference>
<comment type="function">
    <text evidence="8 15">Functions in the N-end rule pathway of protein degradation where it conjugates Leu, Phe and, less efficiently, Met from aminoacyl-tRNAs to the N-termini of proteins containing an N-terminal arginine or lysine.</text>
</comment>
<dbReference type="EC" id="2.3.2.6" evidence="10 15"/>
<dbReference type="GO" id="GO:0005737">
    <property type="term" value="C:cytoplasm"/>
    <property type="evidence" value="ECO:0007669"/>
    <property type="project" value="UniProtKB-SubCell"/>
</dbReference>
<dbReference type="STRING" id="1826909.A5893_14715"/>
<evidence type="ECO:0000256" key="11">
    <source>
        <dbReference type="ARBA" id="ARBA00074372"/>
    </source>
</evidence>
<dbReference type="RefSeq" id="WP_068823427.1">
    <property type="nucleotide sequence ID" value="NZ_LWHJ01000030.1"/>
</dbReference>
<reference evidence="16" key="2">
    <citation type="submission" date="2016-06" db="EMBL/GenBank/DDBJ databases">
        <title>Pedobacter psychrophilus sp. nov., isolated from Antarctic fragmentary rock.</title>
        <authorList>
            <person name="Svec P."/>
        </authorList>
    </citation>
    <scope>NUCLEOTIDE SEQUENCE [LARGE SCALE GENOMIC DNA]</scope>
    <source>
        <strain evidence="16">CCM 8644</strain>
    </source>
</reference>
<reference evidence="16" key="1">
    <citation type="submission" date="2016-04" db="EMBL/GenBank/DDBJ databases">
        <authorList>
            <person name="Evans L.H."/>
            <person name="Alamgir A."/>
            <person name="Owens N."/>
            <person name="Weber N.D."/>
            <person name="Virtaneva K."/>
            <person name="Barbian K."/>
            <person name="Babar A."/>
            <person name="Rosenke K."/>
        </authorList>
    </citation>
    <scope>NUCLEOTIDE SEQUENCE [LARGE SCALE GENOMIC DNA]</scope>
    <source>
        <strain evidence="16">CCM 8644</strain>
    </source>
</reference>
<keyword evidence="17" id="KW-1185">Reference proteome</keyword>
<evidence type="ECO:0000256" key="14">
    <source>
        <dbReference type="ARBA" id="ARBA00083640"/>
    </source>
</evidence>
<keyword evidence="3 15" id="KW-0808">Transferase</keyword>
<dbReference type="HAMAP" id="MF_00688">
    <property type="entry name" value="Leu_Phe_trans"/>
    <property type="match status" value="1"/>
</dbReference>
<evidence type="ECO:0000256" key="4">
    <source>
        <dbReference type="ARBA" id="ARBA00023315"/>
    </source>
</evidence>
<accession>A0A179DC79</accession>
<evidence type="ECO:0000256" key="12">
    <source>
        <dbReference type="ARBA" id="ARBA00077136"/>
    </source>
</evidence>
<keyword evidence="4 15" id="KW-0012">Acyltransferase</keyword>
<dbReference type="OrthoDB" id="9790282at2"/>
<dbReference type="AlphaFoldDB" id="A0A179DC79"/>
<dbReference type="GO" id="GO:0030163">
    <property type="term" value="P:protein catabolic process"/>
    <property type="evidence" value="ECO:0007669"/>
    <property type="project" value="UniProtKB-UniRule"/>
</dbReference>
<evidence type="ECO:0000256" key="6">
    <source>
        <dbReference type="ARBA" id="ARBA00050652"/>
    </source>
</evidence>
<evidence type="ECO:0000256" key="15">
    <source>
        <dbReference type="HAMAP-Rule" id="MF_00688"/>
    </source>
</evidence>
<organism evidence="16 17">
    <name type="scientific">Pedobacter psychrophilus</name>
    <dbReference type="NCBI Taxonomy" id="1826909"/>
    <lineage>
        <taxon>Bacteria</taxon>
        <taxon>Pseudomonadati</taxon>
        <taxon>Bacteroidota</taxon>
        <taxon>Sphingobacteriia</taxon>
        <taxon>Sphingobacteriales</taxon>
        <taxon>Sphingobacteriaceae</taxon>
        <taxon>Pedobacter</taxon>
    </lineage>
</organism>
<dbReference type="InterPro" id="IPR042203">
    <property type="entry name" value="Leu/Phe-tRNA_Trfase_C"/>
</dbReference>
<dbReference type="PANTHER" id="PTHR30098:SF2">
    <property type="entry name" value="LEUCYL_PHENYLALANYL-TRNA--PROTEIN TRANSFERASE"/>
    <property type="match status" value="1"/>
</dbReference>
<proteinExistence type="inferred from homology"/>
<comment type="subcellular location">
    <subcellularLocation>
        <location evidence="1 15">Cytoplasm</location>
    </subcellularLocation>
</comment>